<comment type="caution">
    <text evidence="4">The sequence shown here is derived from an EMBL/GenBank/DDBJ whole genome shotgun (WGS) entry which is preliminary data.</text>
</comment>
<dbReference type="PANTHER" id="PTHR21679:SF5">
    <property type="entry name" value="DOMAIN OF UNKNOWN FUNCTION DB DOMAIN-CONTAINING PROTEIN"/>
    <property type="match status" value="1"/>
</dbReference>
<feature type="compositionally biased region" description="Low complexity" evidence="1">
    <location>
        <begin position="394"/>
        <end position="413"/>
    </location>
</feature>
<organism evidence="4 5">
    <name type="scientific">Caenorhabditis bovis</name>
    <dbReference type="NCBI Taxonomy" id="2654633"/>
    <lineage>
        <taxon>Eukaryota</taxon>
        <taxon>Metazoa</taxon>
        <taxon>Ecdysozoa</taxon>
        <taxon>Nematoda</taxon>
        <taxon>Chromadorea</taxon>
        <taxon>Rhabditida</taxon>
        <taxon>Rhabditina</taxon>
        <taxon>Rhabditomorpha</taxon>
        <taxon>Rhabditoidea</taxon>
        <taxon>Rhabditidae</taxon>
        <taxon>Peloderinae</taxon>
        <taxon>Caenorhabditis</taxon>
    </lineage>
</organism>
<evidence type="ECO:0000256" key="1">
    <source>
        <dbReference type="SAM" id="MobiDB-lite"/>
    </source>
</evidence>
<feature type="region of interest" description="Disordered" evidence="1">
    <location>
        <begin position="162"/>
        <end position="225"/>
    </location>
</feature>
<reference evidence="4 5" key="1">
    <citation type="submission" date="2020-04" db="EMBL/GenBank/DDBJ databases">
        <authorList>
            <person name="Laetsch R D."/>
            <person name="Stevens L."/>
            <person name="Kumar S."/>
            <person name="Blaxter L. M."/>
        </authorList>
    </citation>
    <scope>NUCLEOTIDE SEQUENCE [LARGE SCALE GENOMIC DNA]</scope>
</reference>
<sequence>MLLAAVLAVAILVGSSHAILSCDRMPIAFCCTSRVRLECPDQCAAVNCGDDFFHTLFSIDTQPQTAHSRDGSTDQITSHSKEAFINPPTVTGFPTLLPTMATSSPTPFIPSTREHQHHRRRTTPDPRIIRPPDSLVVIGDYDENDVNSEAVVDSVIPDVIPTTTTTTTASPRIASEINDGSVSSGIGSFRSRKNIPDASSIEKPSRSSYHHRSVGKTRRRRRRPSAIVTRRLICRLAPPGRLVCAKQVASRKSRPPRLNKRRFATNRIHITPIIDENRRKRRRLNRLNSLTPGEWKVALIPRGHASTPSPTISSISNFAIDGKSDKRLNQFLKTVDNVIDKLEITPNGDLLLKENNGSAKKHENSGLSSTIDVHRTTVGPRRVIKVNPVTFQPKSILPSSSSSTQRPTPAAPSHQCGVAPDFEPCVSNEVASRALLECCRQKNLPVGCQSLCRYDITQAEIRAAMDRGQCGILNVAPFLECASQGKDNTECCRHKGIAQKTGFQCEQFCRPAHGLGALGIQHIICGNAVGEMLRCHHSGIRV</sequence>
<feature type="compositionally biased region" description="Basic residues" evidence="1">
    <location>
        <begin position="208"/>
        <end position="224"/>
    </location>
</feature>
<dbReference type="OrthoDB" id="5872752at2759"/>
<evidence type="ECO:0000313" key="5">
    <source>
        <dbReference type="Proteomes" id="UP000494206"/>
    </source>
</evidence>
<name>A0A8S1F4B5_9PELO</name>
<dbReference type="Proteomes" id="UP000494206">
    <property type="component" value="Unassembled WGS sequence"/>
</dbReference>
<accession>A0A8S1F4B5</accession>
<feature type="domain" description="Domain of unknown function DB" evidence="3">
    <location>
        <begin position="438"/>
        <end position="536"/>
    </location>
</feature>
<feature type="region of interest" description="Disordered" evidence="1">
    <location>
        <begin position="394"/>
        <end position="415"/>
    </location>
</feature>
<keyword evidence="2" id="KW-0732">Signal</keyword>
<dbReference type="AlphaFoldDB" id="A0A8S1F4B5"/>
<evidence type="ECO:0000259" key="3">
    <source>
        <dbReference type="Pfam" id="PF01682"/>
    </source>
</evidence>
<keyword evidence="5" id="KW-1185">Reference proteome</keyword>
<feature type="region of interest" description="Disordered" evidence="1">
    <location>
        <begin position="107"/>
        <end position="132"/>
    </location>
</feature>
<dbReference type="EMBL" id="CADEPM010000005">
    <property type="protein sequence ID" value="CAB3406742.1"/>
    <property type="molecule type" value="Genomic_DNA"/>
</dbReference>
<evidence type="ECO:0000256" key="2">
    <source>
        <dbReference type="SAM" id="SignalP"/>
    </source>
</evidence>
<evidence type="ECO:0000313" key="4">
    <source>
        <dbReference type="EMBL" id="CAB3406742.1"/>
    </source>
</evidence>
<dbReference type="Pfam" id="PF01682">
    <property type="entry name" value="DB"/>
    <property type="match status" value="1"/>
</dbReference>
<proteinExistence type="predicted"/>
<feature type="chain" id="PRO_5035771706" description="Domain of unknown function DB domain-containing protein" evidence="2">
    <location>
        <begin position="19"/>
        <end position="542"/>
    </location>
</feature>
<dbReference type="PANTHER" id="PTHR21679">
    <property type="entry name" value="DOMAIN OF UNKNOWN FUNCTION DB DOMAIN-CONTAINING PROTEIN-RELATED"/>
    <property type="match status" value="1"/>
</dbReference>
<protein>
    <recommendedName>
        <fullName evidence="3">Domain of unknown function DB domain-containing protein</fullName>
    </recommendedName>
</protein>
<gene>
    <name evidence="4" type="ORF">CBOVIS_LOCUS8770</name>
</gene>
<dbReference type="InterPro" id="IPR002602">
    <property type="entry name" value="DB"/>
</dbReference>
<feature type="signal peptide" evidence="2">
    <location>
        <begin position="1"/>
        <end position="18"/>
    </location>
</feature>